<dbReference type="PANTHER" id="PTHR11034">
    <property type="entry name" value="N-MYC DOWNSTREAM REGULATED"/>
    <property type="match status" value="1"/>
</dbReference>
<feature type="compositionally biased region" description="Low complexity" evidence="2">
    <location>
        <begin position="350"/>
        <end position="378"/>
    </location>
</feature>
<dbReference type="KEGG" id="hazt:108675174"/>
<evidence type="ECO:0000256" key="1">
    <source>
        <dbReference type="ARBA" id="ARBA00005598"/>
    </source>
</evidence>
<dbReference type="GeneID" id="108675174"/>
<feature type="compositionally biased region" description="Basic and acidic residues" evidence="2">
    <location>
        <begin position="339"/>
        <end position="349"/>
    </location>
</feature>
<dbReference type="RefSeq" id="XP_047735794.1">
    <property type="nucleotide sequence ID" value="XM_047879838.1"/>
</dbReference>
<dbReference type="Proteomes" id="UP000694843">
    <property type="component" value="Unplaced"/>
</dbReference>
<accession>A0A979FHK4</accession>
<evidence type="ECO:0000313" key="4">
    <source>
        <dbReference type="RefSeq" id="XP_047735794.1"/>
    </source>
</evidence>
<keyword evidence="3" id="KW-1185">Reference proteome</keyword>
<reference evidence="4" key="1">
    <citation type="submission" date="2025-08" db="UniProtKB">
        <authorList>
            <consortium name="RefSeq"/>
        </authorList>
    </citation>
    <scope>IDENTIFICATION</scope>
    <source>
        <tissue evidence="4">Whole organism</tissue>
    </source>
</reference>
<gene>
    <name evidence="4" type="primary">LOC108675174</name>
</gene>
<dbReference type="InterPro" id="IPR029058">
    <property type="entry name" value="AB_hydrolase_fold"/>
</dbReference>
<comment type="similarity">
    <text evidence="1">Belongs to the NDRG family.</text>
</comment>
<evidence type="ECO:0000313" key="3">
    <source>
        <dbReference type="Proteomes" id="UP000694843"/>
    </source>
</evidence>
<dbReference type="SUPFAM" id="SSF53474">
    <property type="entry name" value="alpha/beta-Hydrolases"/>
    <property type="match status" value="1"/>
</dbReference>
<feature type="region of interest" description="Disordered" evidence="2">
    <location>
        <begin position="306"/>
        <end position="393"/>
    </location>
</feature>
<dbReference type="OrthoDB" id="741027at2759"/>
<protein>
    <submittedName>
        <fullName evidence="4">Uncharacterized protein LOC108675174</fullName>
    </submittedName>
</protein>
<sequence>MAYGQTRYDLLSQNTHSHTLPLTHKPHAATMSPKKKLCKILSSHSYDALVGGRTKIVMGAVARKASGEFSKLDVVQLVLQQQYEPLVAGTHNDDRNPLLYGEGPEELRNVMLSVASARTLVADGSLGTPQQVETEHGPITIAVVGDTTKPTIFTYHDLGLNHVTNFQSFFHYPDMRPLLGSFCVVSINAPGQEEGAPSLPQGYVYPTMDELAGTVERVRAHLNVRSFIGLGVGLGANVLTRYSLTHPQNIQDCGLVLEEQPGKVMEALRLFLQGQGYAVAGAARRASCVPSSGAVHTRRLGARQNSLPLIGVPPAVKGGSALPSVPDEGPGSPTNEESEASHVTKKSDDVTTTSSGAGASTNHDAAGGDDTAVGGASDTDIRITENPLEHPAV</sequence>
<name>A0A979FHK4_HYAAZ</name>
<proteinExistence type="inferred from homology"/>
<dbReference type="Pfam" id="PF03096">
    <property type="entry name" value="Ndr"/>
    <property type="match status" value="1"/>
</dbReference>
<organism evidence="3 4">
    <name type="scientific">Hyalella azteca</name>
    <name type="common">Amphipod</name>
    <dbReference type="NCBI Taxonomy" id="294128"/>
    <lineage>
        <taxon>Eukaryota</taxon>
        <taxon>Metazoa</taxon>
        <taxon>Ecdysozoa</taxon>
        <taxon>Arthropoda</taxon>
        <taxon>Crustacea</taxon>
        <taxon>Multicrustacea</taxon>
        <taxon>Malacostraca</taxon>
        <taxon>Eumalacostraca</taxon>
        <taxon>Peracarida</taxon>
        <taxon>Amphipoda</taxon>
        <taxon>Senticaudata</taxon>
        <taxon>Talitrida</taxon>
        <taxon>Talitroidea</taxon>
        <taxon>Hyalellidae</taxon>
        <taxon>Hyalella</taxon>
    </lineage>
</organism>
<dbReference type="InterPro" id="IPR004142">
    <property type="entry name" value="NDRG"/>
</dbReference>
<evidence type="ECO:0000256" key="2">
    <source>
        <dbReference type="SAM" id="MobiDB-lite"/>
    </source>
</evidence>
<dbReference type="Gene3D" id="3.40.50.1820">
    <property type="entry name" value="alpha/beta hydrolase"/>
    <property type="match status" value="1"/>
</dbReference>
<dbReference type="AlphaFoldDB" id="A0A979FHK4"/>